<dbReference type="InterPro" id="IPR056209">
    <property type="entry name" value="SU10_adaptor"/>
</dbReference>
<sequence>MSQDRGTLRTTIRRILGETSGLFWQDPILNQWIEDSLLNIALKTKCNRTRGLITTVASTMEYAISSHITDMIDIVGPVRIYDGTNSNWRKEMEGMTRDRMDTEFPGWEQVTTTGEPTMYF</sequence>
<dbReference type="Pfam" id="PF24175">
    <property type="entry name" value="SU10_adaptor"/>
    <property type="match status" value="1"/>
</dbReference>
<comment type="caution">
    <text evidence="1">The sequence shown here is derived from an EMBL/GenBank/DDBJ whole genome shotgun (WGS) entry which is preliminary data.</text>
</comment>
<feature type="non-terminal residue" evidence="1">
    <location>
        <position position="120"/>
    </location>
</feature>
<dbReference type="EMBL" id="LAZR01027150">
    <property type="protein sequence ID" value="KKL66602.1"/>
    <property type="molecule type" value="Genomic_DNA"/>
</dbReference>
<accession>A0A0F9GTY7</accession>
<dbReference type="AlphaFoldDB" id="A0A0F9GTY7"/>
<name>A0A0F9GTY7_9ZZZZ</name>
<evidence type="ECO:0000313" key="1">
    <source>
        <dbReference type="EMBL" id="KKL66602.1"/>
    </source>
</evidence>
<organism evidence="1">
    <name type="scientific">marine sediment metagenome</name>
    <dbReference type="NCBI Taxonomy" id="412755"/>
    <lineage>
        <taxon>unclassified sequences</taxon>
        <taxon>metagenomes</taxon>
        <taxon>ecological metagenomes</taxon>
    </lineage>
</organism>
<gene>
    <name evidence="1" type="ORF">LCGC14_2143300</name>
</gene>
<reference evidence="1" key="1">
    <citation type="journal article" date="2015" name="Nature">
        <title>Complex archaea that bridge the gap between prokaryotes and eukaryotes.</title>
        <authorList>
            <person name="Spang A."/>
            <person name="Saw J.H."/>
            <person name="Jorgensen S.L."/>
            <person name="Zaremba-Niedzwiedzka K."/>
            <person name="Martijn J."/>
            <person name="Lind A.E."/>
            <person name="van Eijk R."/>
            <person name="Schleper C."/>
            <person name="Guy L."/>
            <person name="Ettema T.J."/>
        </authorList>
    </citation>
    <scope>NUCLEOTIDE SEQUENCE</scope>
</reference>
<protein>
    <submittedName>
        <fullName evidence="1">Uncharacterized protein</fullName>
    </submittedName>
</protein>
<proteinExistence type="predicted"/>